<reference evidence="1 2" key="1">
    <citation type="journal article" date="2014" name="Int. J. Syst. Evol. Microbiol.">
        <title>Complete genome sequence of Corynebacterium casei LMG S-19264T (=DSM 44701T), isolated from a smear-ripened cheese.</title>
        <authorList>
            <consortium name="US DOE Joint Genome Institute (JGI-PGF)"/>
            <person name="Walter F."/>
            <person name="Albersmeier A."/>
            <person name="Kalinowski J."/>
            <person name="Ruckert C."/>
        </authorList>
    </citation>
    <scope>NUCLEOTIDE SEQUENCE [LARGE SCALE GENOMIC DNA]</scope>
    <source>
        <strain evidence="1 2">IBRC-M 10912</strain>
    </source>
</reference>
<dbReference type="RefSeq" id="WP_322987055.1">
    <property type="nucleotide sequence ID" value="NZ_CP095398.1"/>
</dbReference>
<evidence type="ECO:0000313" key="2">
    <source>
        <dbReference type="Proteomes" id="UP001595821"/>
    </source>
</evidence>
<name>A0ABD5NXI7_9EURY</name>
<protein>
    <submittedName>
        <fullName evidence="1">HVO_A0556 family zinc finger protein</fullName>
    </submittedName>
</protein>
<proteinExistence type="predicted"/>
<dbReference type="InterPro" id="IPR049681">
    <property type="entry name" value="HVO_A0556-like"/>
</dbReference>
<sequence length="54" mass="5940">MQSIQRKSGDEREVLALVEGTECTYCQGMLVSARYKGNEAVVCDDCGTPAVQIW</sequence>
<comment type="caution">
    <text evidence="1">The sequence shown here is derived from an EMBL/GenBank/DDBJ whole genome shotgun (WGS) entry which is preliminary data.</text>
</comment>
<evidence type="ECO:0000313" key="1">
    <source>
        <dbReference type="EMBL" id="MFC4246667.1"/>
    </source>
</evidence>
<dbReference type="AlphaFoldDB" id="A0ABD5NXI7"/>
<gene>
    <name evidence="1" type="ORF">ACFOZ7_06605</name>
</gene>
<dbReference type="GeneID" id="87013745"/>
<dbReference type="Proteomes" id="UP001595821">
    <property type="component" value="Unassembled WGS sequence"/>
</dbReference>
<dbReference type="EMBL" id="JBHSDJ010000014">
    <property type="protein sequence ID" value="MFC4246667.1"/>
    <property type="molecule type" value="Genomic_DNA"/>
</dbReference>
<dbReference type="NCBIfam" id="NF041921">
    <property type="entry name" value="HVO_A0556"/>
    <property type="match status" value="1"/>
</dbReference>
<organism evidence="1 2">
    <name type="scientific">Natribaculum luteum</name>
    <dbReference type="NCBI Taxonomy" id="1586232"/>
    <lineage>
        <taxon>Archaea</taxon>
        <taxon>Methanobacteriati</taxon>
        <taxon>Methanobacteriota</taxon>
        <taxon>Stenosarchaea group</taxon>
        <taxon>Halobacteria</taxon>
        <taxon>Halobacteriales</taxon>
        <taxon>Natrialbaceae</taxon>
        <taxon>Natribaculum</taxon>
    </lineage>
</organism>
<accession>A0ABD5NXI7</accession>